<proteinExistence type="inferred from homology"/>
<dbReference type="InterPro" id="IPR043142">
    <property type="entry name" value="PapC-like_C_sf"/>
</dbReference>
<dbReference type="PANTHER" id="PTHR30451">
    <property type="entry name" value="OUTER MEMBRANE USHER PROTEIN"/>
    <property type="match status" value="1"/>
</dbReference>
<evidence type="ECO:0000256" key="10">
    <source>
        <dbReference type="RuleBase" id="RU003884"/>
    </source>
</evidence>
<dbReference type="FunFam" id="2.60.40.3110:FF:000001">
    <property type="entry name" value="Putative fimbrial outer membrane usher"/>
    <property type="match status" value="1"/>
</dbReference>
<dbReference type="InterPro" id="IPR025949">
    <property type="entry name" value="PapC-like_C"/>
</dbReference>
<feature type="domain" description="PapC N-terminal" evidence="12">
    <location>
        <begin position="36"/>
        <end position="181"/>
    </location>
</feature>
<evidence type="ECO:0000256" key="8">
    <source>
        <dbReference type="ARBA" id="ARBA00023136"/>
    </source>
</evidence>
<evidence type="ECO:0000259" key="11">
    <source>
        <dbReference type="Pfam" id="PF13953"/>
    </source>
</evidence>
<feature type="domain" description="PapC-like C-terminal" evidence="11">
    <location>
        <begin position="758"/>
        <end position="827"/>
    </location>
</feature>
<dbReference type="InterPro" id="IPR018030">
    <property type="entry name" value="Fimbrial_membr_usher_CS"/>
</dbReference>
<dbReference type="InterPro" id="IPR025885">
    <property type="entry name" value="PapC_N"/>
</dbReference>
<sequence>MGNVILASKFPKLSVTQKAAITFIAVVSTNVFSADYFNPNALEKNVSTQGMVDLDQFSSQGAQVPGEYRVDVYLNGSKVETREVSFVALNGQLQPEITREQLKNLGVKVEAFSTLQSITAEGVVENIGNHIPSASYTLNFSQQRLDISIPQAALKSEAREYVDPASWDQGLPALLFNYTYTGSNTRYDNSSGTGRNAYLSLQSGTNLGAWRLRNYSTYSDDGRGNKHWGAISTYAQRDIQPLKGQLTLGESFTPSDIFDSVQFQGAQLSSDDNMLPDSLKGFAPVVRGIAQTNAQVTVRQNGYIIYQTYVAPGAFAITDLYPTSSSGDLEVIIKEANGTERRSVQPFSSVPTMVREGQLKYAVTAAKFRSQSEGARTPNFLQSTLIYGLPYDTTLYGGLLTADKYDALAVGVGHSFGNIGSLSFDVTQANAELSDRTRHQGQSFRTQYAKDIEQTGTSFTLAGYRYASSGFYDFREANEIGADNDNSWRSVYNKRSKTQLNVNQSLKGYGSVYVSGYQQTYWGRQGYERNISTGYNFSHSGINYNFSYTYSTLPSGTGSESDQQLAFSVQVPLDRFMPRSWASYSVSSSKNGDTVQQVGLNGTALADNNLSYSAQQSRGTHNGSSGNLSSTYRGAYGEASASYNYGESTQQVTYGVQGGVVVHPYGVTLSQPLGDTVALIRAPGAEGIKIQSNPGIQTDSRGYAVVPYVSAYRKNRISLDTQSMNDDVDIAGNTQTVIPTQGAVVLANFVTRVGSRVMMTVSYKGQPVPFGAAVEILQTGDNTAPNSGIVGSDGEVYLSGVSGKGRLAVKWGSGIEQRCEADFVLPPAAPLSKELKQSSVLNAQAVCQ</sequence>
<dbReference type="Gene3D" id="2.60.40.2610">
    <property type="entry name" value="Outer membrane usher protein FimD, plug domain"/>
    <property type="match status" value="1"/>
</dbReference>
<dbReference type="Pfam" id="PF13954">
    <property type="entry name" value="PapC_N"/>
    <property type="match status" value="1"/>
</dbReference>
<dbReference type="HOGENOM" id="CLU_009120_3_1_6"/>
<dbReference type="PANTHER" id="PTHR30451:SF21">
    <property type="entry name" value="FIMBRIAL USHER DOMAIN-CONTAINING PROTEIN YDET-RELATED"/>
    <property type="match status" value="1"/>
</dbReference>
<evidence type="ECO:0000259" key="12">
    <source>
        <dbReference type="Pfam" id="PF13954"/>
    </source>
</evidence>
<dbReference type="Pfam" id="PF00577">
    <property type="entry name" value="Usher"/>
    <property type="match status" value="1"/>
</dbReference>
<reference evidence="13 14" key="1">
    <citation type="journal article" date="2011" name="J. Bacteriol.">
        <title>Draft genome sequence of the polycyclic aromatic hydrocarbon-degrading, genetically engineered bioluminescent bioreporter Pseudomonas fluorescens HK44.</title>
        <authorList>
            <person name="Chauhan A."/>
            <person name="Layton A.C."/>
            <person name="Williams D.E."/>
            <person name="Smartt A.E."/>
            <person name="Ripp S."/>
            <person name="Karpinets T.V."/>
            <person name="Brown S.D."/>
            <person name="Sayler G.S."/>
        </authorList>
    </citation>
    <scope>NUCLEOTIDE SEQUENCE [LARGE SCALE GENOMIC DNA]</scope>
    <source>
        <strain evidence="13 14">HK44</strain>
    </source>
</reference>
<evidence type="ECO:0000256" key="7">
    <source>
        <dbReference type="ARBA" id="ARBA00022729"/>
    </source>
</evidence>
<accession>A0A010SS11</accession>
<dbReference type="Gene3D" id="3.10.20.410">
    <property type="match status" value="1"/>
</dbReference>
<evidence type="ECO:0000313" key="14">
    <source>
        <dbReference type="Proteomes" id="UP000022611"/>
    </source>
</evidence>
<keyword evidence="4" id="KW-1134">Transmembrane beta strand</keyword>
<dbReference type="FunFam" id="2.60.40.2610:FF:000001">
    <property type="entry name" value="Outer membrane fimbrial usher protein"/>
    <property type="match status" value="1"/>
</dbReference>
<dbReference type="InterPro" id="IPR000015">
    <property type="entry name" value="Fimb_usher"/>
</dbReference>
<comment type="subcellular location">
    <subcellularLocation>
        <location evidence="1 10">Cell outer membrane</location>
        <topology evidence="1 10">Multi-pass membrane protein</topology>
    </subcellularLocation>
</comment>
<dbReference type="SUPFAM" id="SSF141729">
    <property type="entry name" value="FimD N-terminal domain-like"/>
    <property type="match status" value="1"/>
</dbReference>
<evidence type="ECO:0000313" key="13">
    <source>
        <dbReference type="EMBL" id="EXF95615.1"/>
    </source>
</evidence>
<name>A0A010SS11_PSEFL</name>
<gene>
    <name evidence="13" type="ORF">HK44_023715</name>
</gene>
<dbReference type="RefSeq" id="WP_024264751.1">
    <property type="nucleotide sequence ID" value="NZ_AFOY02000005.1"/>
</dbReference>
<evidence type="ECO:0000256" key="1">
    <source>
        <dbReference type="ARBA" id="ARBA00004571"/>
    </source>
</evidence>
<keyword evidence="7" id="KW-0732">Signal</keyword>
<dbReference type="Gene3D" id="2.60.40.2070">
    <property type="match status" value="1"/>
</dbReference>
<comment type="caution">
    <text evidence="13">The sequence shown here is derived from an EMBL/GenBank/DDBJ whole genome shotgun (WGS) entry which is preliminary data.</text>
</comment>
<evidence type="ECO:0000256" key="4">
    <source>
        <dbReference type="ARBA" id="ARBA00022452"/>
    </source>
</evidence>
<evidence type="ECO:0000256" key="3">
    <source>
        <dbReference type="ARBA" id="ARBA00022448"/>
    </source>
</evidence>
<organism evidence="13 14">
    <name type="scientific">Pseudomonas fluorescens HK44</name>
    <dbReference type="NCBI Taxonomy" id="1042209"/>
    <lineage>
        <taxon>Bacteria</taxon>
        <taxon>Pseudomonadati</taxon>
        <taxon>Pseudomonadota</taxon>
        <taxon>Gammaproteobacteria</taxon>
        <taxon>Pseudomonadales</taxon>
        <taxon>Pseudomonadaceae</taxon>
        <taxon>Pseudomonas</taxon>
    </lineage>
</organism>
<keyword evidence="3 10" id="KW-0813">Transport</keyword>
<dbReference type="AlphaFoldDB" id="A0A010SS11"/>
<evidence type="ECO:0000256" key="5">
    <source>
        <dbReference type="ARBA" id="ARBA00022558"/>
    </source>
</evidence>
<dbReference type="GO" id="GO:0009297">
    <property type="term" value="P:pilus assembly"/>
    <property type="evidence" value="ECO:0007669"/>
    <property type="project" value="InterPro"/>
</dbReference>
<dbReference type="GO" id="GO:0009279">
    <property type="term" value="C:cell outer membrane"/>
    <property type="evidence" value="ECO:0007669"/>
    <property type="project" value="UniProtKB-SubCell"/>
</dbReference>
<dbReference type="Proteomes" id="UP000022611">
    <property type="component" value="Unassembled WGS sequence"/>
</dbReference>
<evidence type="ECO:0000256" key="6">
    <source>
        <dbReference type="ARBA" id="ARBA00022692"/>
    </source>
</evidence>
<dbReference type="PROSITE" id="PS01151">
    <property type="entry name" value="FIMBRIAL_USHER"/>
    <property type="match status" value="1"/>
</dbReference>
<dbReference type="eggNOG" id="COG3188">
    <property type="taxonomic scope" value="Bacteria"/>
</dbReference>
<dbReference type="Gene3D" id="2.60.40.3110">
    <property type="match status" value="1"/>
</dbReference>
<dbReference type="InterPro" id="IPR037224">
    <property type="entry name" value="PapC_N_sf"/>
</dbReference>
<protein>
    <submittedName>
        <fullName evidence="13">Fimbrial outer membrane usher protein SthC</fullName>
    </submittedName>
</protein>
<keyword evidence="6 10" id="KW-0812">Transmembrane</keyword>
<dbReference type="EMBL" id="AFOY02000005">
    <property type="protein sequence ID" value="EXF95615.1"/>
    <property type="molecule type" value="Genomic_DNA"/>
</dbReference>
<evidence type="ECO:0000256" key="9">
    <source>
        <dbReference type="ARBA" id="ARBA00023237"/>
    </source>
</evidence>
<keyword evidence="5 10" id="KW-1029">Fimbrium biogenesis</keyword>
<dbReference type="InterPro" id="IPR042186">
    <property type="entry name" value="FimD_plug_dom"/>
</dbReference>
<evidence type="ECO:0000256" key="2">
    <source>
        <dbReference type="ARBA" id="ARBA00008064"/>
    </source>
</evidence>
<keyword evidence="8 10" id="KW-0472">Membrane</keyword>
<dbReference type="GO" id="GO:0015473">
    <property type="term" value="F:fimbrial usher porin activity"/>
    <property type="evidence" value="ECO:0007669"/>
    <property type="project" value="InterPro"/>
</dbReference>
<dbReference type="PATRIC" id="fig|1042209.11.peg.1289"/>
<comment type="similarity">
    <text evidence="2 10">Belongs to the fimbrial export usher family.</text>
</comment>
<keyword evidence="9 10" id="KW-0998">Cell outer membrane</keyword>
<dbReference type="Pfam" id="PF13953">
    <property type="entry name" value="PapC_C"/>
    <property type="match status" value="1"/>
</dbReference>